<evidence type="ECO:0000313" key="1">
    <source>
        <dbReference type="EMBL" id="KAG5640941.1"/>
    </source>
</evidence>
<comment type="caution">
    <text evidence="1">The sequence shown here is derived from an EMBL/GenBank/DDBJ whole genome shotgun (WGS) entry which is preliminary data.</text>
</comment>
<keyword evidence="2" id="KW-1185">Reference proteome</keyword>
<protein>
    <submittedName>
        <fullName evidence="1">Uncharacterized protein</fullName>
    </submittedName>
</protein>
<name>A0A9P7G0X6_9AGAR</name>
<organism evidence="1 2">
    <name type="scientific">Asterophora parasitica</name>
    <dbReference type="NCBI Taxonomy" id="117018"/>
    <lineage>
        <taxon>Eukaryota</taxon>
        <taxon>Fungi</taxon>
        <taxon>Dikarya</taxon>
        <taxon>Basidiomycota</taxon>
        <taxon>Agaricomycotina</taxon>
        <taxon>Agaricomycetes</taxon>
        <taxon>Agaricomycetidae</taxon>
        <taxon>Agaricales</taxon>
        <taxon>Tricholomatineae</taxon>
        <taxon>Lyophyllaceae</taxon>
        <taxon>Asterophora</taxon>
    </lineage>
</organism>
<reference evidence="1" key="2">
    <citation type="submission" date="2021-10" db="EMBL/GenBank/DDBJ databases">
        <title>Phylogenomics reveals ancestral predisposition of the termite-cultivated fungus Termitomyces towards a domesticated lifestyle.</title>
        <authorList>
            <person name="Auxier B."/>
            <person name="Grum-Grzhimaylo A."/>
            <person name="Cardenas M.E."/>
            <person name="Lodge J.D."/>
            <person name="Laessoe T."/>
            <person name="Pedersen O."/>
            <person name="Smith M.E."/>
            <person name="Kuyper T.W."/>
            <person name="Franco-Molano E.A."/>
            <person name="Baroni T.J."/>
            <person name="Aanen D.K."/>
        </authorList>
    </citation>
    <scope>NUCLEOTIDE SEQUENCE</scope>
    <source>
        <strain evidence="1">AP01</strain>
        <tissue evidence="1">Mycelium</tissue>
    </source>
</reference>
<accession>A0A9P7G0X6</accession>
<dbReference type="EMBL" id="JABCKV010000440">
    <property type="protein sequence ID" value="KAG5640941.1"/>
    <property type="molecule type" value="Genomic_DNA"/>
</dbReference>
<dbReference type="Proteomes" id="UP000775547">
    <property type="component" value="Unassembled WGS sequence"/>
</dbReference>
<reference evidence="1" key="1">
    <citation type="submission" date="2020-07" db="EMBL/GenBank/DDBJ databases">
        <authorList>
            <person name="Nieuwenhuis M."/>
            <person name="Van De Peppel L.J.J."/>
        </authorList>
    </citation>
    <scope>NUCLEOTIDE SEQUENCE</scope>
    <source>
        <strain evidence="1">AP01</strain>
        <tissue evidence="1">Mycelium</tissue>
    </source>
</reference>
<proteinExistence type="predicted"/>
<evidence type="ECO:0000313" key="2">
    <source>
        <dbReference type="Proteomes" id="UP000775547"/>
    </source>
</evidence>
<dbReference type="AlphaFoldDB" id="A0A9P7G0X6"/>
<sequence length="239" mass="27292">MSKLAMSFDEFVAILTKYQDIVFSNQSFLLADPTRTQEVHAQFMATSSTDAPHAAELLRTQEGRELNYLGLKSFCDREAQDLDDRVRRVYACIGLMTHLSQMVDLPAGDKLKAYNLVNGRMNQKHFKSTIEKLKKGTTEALKITRRDTAVLRTHWPLDFTHQDARDLVKNDPFSVAERLYGVGMEGNEKVTWQVTGVAVRRRQRTYEVEIGGGQLGMLDENGLLELVDKTTWVYLNRDM</sequence>
<gene>
    <name evidence="1" type="ORF">DXG03_006597</name>
</gene>